<evidence type="ECO:0000313" key="2">
    <source>
        <dbReference type="Proteomes" id="UP000317708"/>
    </source>
</evidence>
<gene>
    <name evidence="1" type="ORF">EWV92_09530</name>
</gene>
<name>A0A552ETV8_MICAE</name>
<reference evidence="1 2" key="1">
    <citation type="submission" date="2019-01" db="EMBL/GenBank/DDBJ databases">
        <title>Coherence of Microcystis species and biogeography revealed through population genomics.</title>
        <authorList>
            <person name="Perez-Carrascal O.M."/>
            <person name="Terrat Y."/>
            <person name="Giani A."/>
            <person name="Fortin N."/>
            <person name="Tromas N."/>
            <person name="Shapiro B.J."/>
        </authorList>
    </citation>
    <scope>NUCLEOTIDE SEQUENCE [LARGE SCALE GENOMIC DNA]</scope>
    <source>
        <strain evidence="1">Ma_MB_S_20031200_S102</strain>
    </source>
</reference>
<sequence length="176" mass="20405">MGLTLTEGDLSIEFTDALNGFVFDQMDANLPNYHGIGQMGRVDFIVEIEEALIFIEIKDPSNPNAQTKGKEKFLKQLEKGELADTFAQKFIDSFIYRWAENEVNKPIRYICLVTLDQALLINLTDKIKEKLPPMGRETPRWKRKFYEICLVLNIESWNQLFAQWPVKRISSELSDI</sequence>
<protein>
    <submittedName>
        <fullName evidence="1">Uncharacterized protein</fullName>
    </submittedName>
</protein>
<comment type="caution">
    <text evidence="1">The sequence shown here is derived from an EMBL/GenBank/DDBJ whole genome shotgun (WGS) entry which is preliminary data.</text>
</comment>
<dbReference type="AlphaFoldDB" id="A0A552ETV8"/>
<dbReference type="EMBL" id="SFBI01000086">
    <property type="protein sequence ID" value="TRU37883.1"/>
    <property type="molecule type" value="Genomic_DNA"/>
</dbReference>
<organism evidence="1 2">
    <name type="scientific">Microcystis aeruginosa Ma_MB_S_20031200_S102</name>
    <dbReference type="NCBI Taxonomy" id="2486254"/>
    <lineage>
        <taxon>Bacteria</taxon>
        <taxon>Bacillati</taxon>
        <taxon>Cyanobacteriota</taxon>
        <taxon>Cyanophyceae</taxon>
        <taxon>Oscillatoriophycideae</taxon>
        <taxon>Chroococcales</taxon>
        <taxon>Microcystaceae</taxon>
        <taxon>Microcystis</taxon>
    </lineage>
</organism>
<proteinExistence type="predicted"/>
<accession>A0A552ETV8</accession>
<dbReference type="Proteomes" id="UP000317708">
    <property type="component" value="Unassembled WGS sequence"/>
</dbReference>
<evidence type="ECO:0000313" key="1">
    <source>
        <dbReference type="EMBL" id="TRU37883.1"/>
    </source>
</evidence>